<accession>A0AA88AXS2</accession>
<sequence length="125" mass="14281">MNGLIAKSNLRNDKITSEYCYRETTLSRSATPFGAPLQLTRHSPIFCTADYRRRTTLTELTHHPVSRWLAKGQRGELVTALALQILSSPSPQIWVWWQELEPCKETVRLVSNLGLVATLSFARRR</sequence>
<dbReference type="Proteomes" id="UP001187192">
    <property type="component" value="Unassembled WGS sequence"/>
</dbReference>
<dbReference type="EMBL" id="BTGU01000054">
    <property type="protein sequence ID" value="GMN54946.1"/>
    <property type="molecule type" value="Genomic_DNA"/>
</dbReference>
<comment type="caution">
    <text evidence="1">The sequence shown here is derived from an EMBL/GenBank/DDBJ whole genome shotgun (WGS) entry which is preliminary data.</text>
</comment>
<dbReference type="AlphaFoldDB" id="A0AA88AXS2"/>
<gene>
    <name evidence="1" type="ORF">TIFTF001_024074</name>
</gene>
<reference evidence="1" key="1">
    <citation type="submission" date="2023-07" db="EMBL/GenBank/DDBJ databases">
        <title>draft genome sequence of fig (Ficus carica).</title>
        <authorList>
            <person name="Takahashi T."/>
            <person name="Nishimura K."/>
        </authorList>
    </citation>
    <scope>NUCLEOTIDE SEQUENCE</scope>
</reference>
<evidence type="ECO:0000313" key="2">
    <source>
        <dbReference type="Proteomes" id="UP001187192"/>
    </source>
</evidence>
<name>A0AA88AXS2_FICCA</name>
<evidence type="ECO:0000313" key="1">
    <source>
        <dbReference type="EMBL" id="GMN54946.1"/>
    </source>
</evidence>
<keyword evidence="2" id="KW-1185">Reference proteome</keyword>
<protein>
    <submittedName>
        <fullName evidence="1">Uncharacterized protein</fullName>
    </submittedName>
</protein>
<proteinExistence type="predicted"/>
<organism evidence="1 2">
    <name type="scientific">Ficus carica</name>
    <name type="common">Common fig</name>
    <dbReference type="NCBI Taxonomy" id="3494"/>
    <lineage>
        <taxon>Eukaryota</taxon>
        <taxon>Viridiplantae</taxon>
        <taxon>Streptophyta</taxon>
        <taxon>Embryophyta</taxon>
        <taxon>Tracheophyta</taxon>
        <taxon>Spermatophyta</taxon>
        <taxon>Magnoliopsida</taxon>
        <taxon>eudicotyledons</taxon>
        <taxon>Gunneridae</taxon>
        <taxon>Pentapetalae</taxon>
        <taxon>rosids</taxon>
        <taxon>fabids</taxon>
        <taxon>Rosales</taxon>
        <taxon>Moraceae</taxon>
        <taxon>Ficeae</taxon>
        <taxon>Ficus</taxon>
    </lineage>
</organism>